<keyword evidence="2 5" id="KW-0812">Transmembrane</keyword>
<organism evidence="8 9">
    <name type="scientific">Kuenenia stuttgartiensis</name>
    <dbReference type="NCBI Taxonomy" id="174633"/>
    <lineage>
        <taxon>Bacteria</taxon>
        <taxon>Pseudomonadati</taxon>
        <taxon>Planctomycetota</taxon>
        <taxon>Candidatus Brocadiia</taxon>
        <taxon>Candidatus Brocadiales</taxon>
        <taxon>Candidatus Brocadiaceae</taxon>
        <taxon>Candidatus Kuenenia</taxon>
    </lineage>
</organism>
<keyword evidence="3 5" id="KW-1133">Transmembrane helix</keyword>
<dbReference type="RefSeq" id="WP_164995449.1">
    <property type="nucleotide sequence ID" value="NZ_CP049055.1"/>
</dbReference>
<sequence>MEAIGLIILFIIGMGAVIAEMFVPGMIIGICGVICIITSIVLSYHNNHTILGHLLLGCGLFSTPVLLILWYKIFSKMFSIHESEEGFSSANESLKNLLFAEGITLTPLRPSGIALINGERVDVLTVGDMIEKNKKVTVIEVGGNRVVVKAVRS</sequence>
<evidence type="ECO:0000256" key="1">
    <source>
        <dbReference type="ARBA" id="ARBA00004141"/>
    </source>
</evidence>
<feature type="transmembrane region" description="Helical" evidence="5">
    <location>
        <begin position="50"/>
        <end position="71"/>
    </location>
</feature>
<accession>A0A6G7GVP7</accession>
<dbReference type="PANTHER" id="PTHR33507">
    <property type="entry name" value="INNER MEMBRANE PROTEIN YBBJ"/>
    <property type="match status" value="1"/>
</dbReference>
<protein>
    <submittedName>
        <fullName evidence="8">Putative membrane protein</fullName>
    </submittedName>
</protein>
<evidence type="ECO:0000256" key="4">
    <source>
        <dbReference type="ARBA" id="ARBA00023136"/>
    </source>
</evidence>
<comment type="subcellular location">
    <subcellularLocation>
        <location evidence="1">Membrane</location>
        <topology evidence="1">Multi-pass membrane protein</topology>
    </subcellularLocation>
</comment>
<dbReference type="InterPro" id="IPR012340">
    <property type="entry name" value="NA-bd_OB-fold"/>
</dbReference>
<feature type="domain" description="NfeD integral membrane" evidence="7">
    <location>
        <begin position="5"/>
        <end position="71"/>
    </location>
</feature>
<keyword evidence="4 5" id="KW-0472">Membrane</keyword>
<gene>
    <name evidence="8" type="ORF">KsCSTR_42890</name>
</gene>
<feature type="domain" description="NfeD-like C-terminal" evidence="6">
    <location>
        <begin position="100"/>
        <end position="149"/>
    </location>
</feature>
<proteinExistence type="predicted"/>
<dbReference type="PANTHER" id="PTHR33507:SF3">
    <property type="entry name" value="INNER MEMBRANE PROTEIN YBBJ"/>
    <property type="match status" value="1"/>
</dbReference>
<dbReference type="Proteomes" id="UP000501926">
    <property type="component" value="Chromosome"/>
</dbReference>
<evidence type="ECO:0000259" key="7">
    <source>
        <dbReference type="Pfam" id="PF24961"/>
    </source>
</evidence>
<evidence type="ECO:0000313" key="9">
    <source>
        <dbReference type="Proteomes" id="UP000501926"/>
    </source>
</evidence>
<evidence type="ECO:0000256" key="2">
    <source>
        <dbReference type="ARBA" id="ARBA00022692"/>
    </source>
</evidence>
<dbReference type="InterPro" id="IPR056739">
    <property type="entry name" value="NfeD_membrane"/>
</dbReference>
<dbReference type="Pfam" id="PF24961">
    <property type="entry name" value="NfeD_membrane"/>
    <property type="match status" value="1"/>
</dbReference>
<evidence type="ECO:0000256" key="5">
    <source>
        <dbReference type="SAM" id="Phobius"/>
    </source>
</evidence>
<feature type="transmembrane region" description="Helical" evidence="5">
    <location>
        <begin position="6"/>
        <end position="22"/>
    </location>
</feature>
<dbReference type="InterPro" id="IPR052165">
    <property type="entry name" value="Membrane_assoc_protease"/>
</dbReference>
<evidence type="ECO:0000259" key="6">
    <source>
        <dbReference type="Pfam" id="PF01957"/>
    </source>
</evidence>
<dbReference type="GO" id="GO:0005886">
    <property type="term" value="C:plasma membrane"/>
    <property type="evidence" value="ECO:0007669"/>
    <property type="project" value="TreeGrafter"/>
</dbReference>
<dbReference type="Gene3D" id="2.40.50.140">
    <property type="entry name" value="Nucleic acid-binding proteins"/>
    <property type="match status" value="1"/>
</dbReference>
<dbReference type="AlphaFoldDB" id="A0A6G7GVP7"/>
<evidence type="ECO:0000256" key="3">
    <source>
        <dbReference type="ARBA" id="ARBA00022989"/>
    </source>
</evidence>
<name>A0A6G7GVP7_KUEST</name>
<evidence type="ECO:0000313" key="8">
    <source>
        <dbReference type="EMBL" id="QII13668.1"/>
    </source>
</evidence>
<dbReference type="EMBL" id="CP049055">
    <property type="protein sequence ID" value="QII13668.1"/>
    <property type="molecule type" value="Genomic_DNA"/>
</dbReference>
<reference evidence="8 9" key="1">
    <citation type="submission" date="2020-02" db="EMBL/GenBank/DDBJ databases">
        <title>Newly sequenced genome of strain CSTR1 showed variability in Candidatus Kuenenia stuttgartiensis genomes.</title>
        <authorList>
            <person name="Ding C."/>
            <person name="Adrian L."/>
        </authorList>
    </citation>
    <scope>NUCLEOTIDE SEQUENCE [LARGE SCALE GENOMIC DNA]</scope>
    <source>
        <strain evidence="8 9">CSTR1</strain>
    </source>
</reference>
<feature type="transmembrane region" description="Helical" evidence="5">
    <location>
        <begin position="27"/>
        <end position="44"/>
    </location>
</feature>
<dbReference type="Pfam" id="PF01957">
    <property type="entry name" value="NfeD"/>
    <property type="match status" value="1"/>
</dbReference>
<dbReference type="InterPro" id="IPR002810">
    <property type="entry name" value="NfeD-like_C"/>
</dbReference>